<dbReference type="AlphaFoldDB" id="A0AAD1X6C3"/>
<proteinExistence type="predicted"/>
<reference evidence="1" key="1">
    <citation type="submission" date="2023-07" db="EMBL/GenBank/DDBJ databases">
        <authorList>
            <consortium name="AG Swart"/>
            <person name="Singh M."/>
            <person name="Singh A."/>
            <person name="Seah K."/>
            <person name="Emmerich C."/>
        </authorList>
    </citation>
    <scope>NUCLEOTIDE SEQUENCE</scope>
    <source>
        <strain evidence="1">DP1</strain>
    </source>
</reference>
<keyword evidence="2" id="KW-1185">Reference proteome</keyword>
<comment type="caution">
    <text evidence="1">The sequence shown here is derived from an EMBL/GenBank/DDBJ whole genome shotgun (WGS) entry which is preliminary data.</text>
</comment>
<evidence type="ECO:0000313" key="1">
    <source>
        <dbReference type="EMBL" id="CAI2360467.1"/>
    </source>
</evidence>
<evidence type="ECO:0000313" key="2">
    <source>
        <dbReference type="Proteomes" id="UP001295684"/>
    </source>
</evidence>
<gene>
    <name evidence="1" type="ORF">ECRASSUSDP1_LOCUS1771</name>
</gene>
<accession>A0AAD1X6C3</accession>
<dbReference type="Proteomes" id="UP001295684">
    <property type="component" value="Unassembled WGS sequence"/>
</dbReference>
<protein>
    <submittedName>
        <fullName evidence="1">Uncharacterized protein</fullName>
    </submittedName>
</protein>
<name>A0AAD1X6C3_EUPCR</name>
<sequence>MILRSTLNLYYFFSRSVISFCIKDLACFCGLYPFFKDMHLCGGCRPSTSDGETSPQFEISNPSGLLFISRLELNCNPLIFFSRLGDVLMLETETSSSRNSSDKYSFIFGKLIILLMYY</sequence>
<dbReference type="EMBL" id="CAMPGE010001665">
    <property type="protein sequence ID" value="CAI2360467.1"/>
    <property type="molecule type" value="Genomic_DNA"/>
</dbReference>
<organism evidence="1 2">
    <name type="scientific">Euplotes crassus</name>
    <dbReference type="NCBI Taxonomy" id="5936"/>
    <lineage>
        <taxon>Eukaryota</taxon>
        <taxon>Sar</taxon>
        <taxon>Alveolata</taxon>
        <taxon>Ciliophora</taxon>
        <taxon>Intramacronucleata</taxon>
        <taxon>Spirotrichea</taxon>
        <taxon>Hypotrichia</taxon>
        <taxon>Euplotida</taxon>
        <taxon>Euplotidae</taxon>
        <taxon>Moneuplotes</taxon>
    </lineage>
</organism>